<evidence type="ECO:0000313" key="3">
    <source>
        <dbReference type="Proteomes" id="UP001497444"/>
    </source>
</evidence>
<gene>
    <name evidence="2" type="ORF">CSSPJE1EN1_LOCUS3646</name>
</gene>
<accession>A0ABP0VUK4</accession>
<dbReference type="EMBL" id="OZ020106">
    <property type="protein sequence ID" value="CAK9258168.1"/>
    <property type="molecule type" value="Genomic_DNA"/>
</dbReference>
<keyword evidence="3" id="KW-1185">Reference proteome</keyword>
<protein>
    <recommendedName>
        <fullName evidence="4">Ribulose-1,5-bisphosphate carboxylase/oxygenase large subunit</fullName>
    </recommendedName>
</protein>
<feature type="region of interest" description="Disordered" evidence="1">
    <location>
        <begin position="15"/>
        <end position="73"/>
    </location>
</feature>
<evidence type="ECO:0000313" key="2">
    <source>
        <dbReference type="EMBL" id="CAK9258168.1"/>
    </source>
</evidence>
<reference evidence="2" key="1">
    <citation type="submission" date="2024-02" db="EMBL/GenBank/DDBJ databases">
        <authorList>
            <consortium name="ELIXIR-Norway"/>
            <consortium name="Elixir Norway"/>
        </authorList>
    </citation>
    <scope>NUCLEOTIDE SEQUENCE</scope>
</reference>
<dbReference type="Proteomes" id="UP001497444">
    <property type="component" value="Chromosome 11"/>
</dbReference>
<evidence type="ECO:0008006" key="4">
    <source>
        <dbReference type="Google" id="ProtNLM"/>
    </source>
</evidence>
<sequence>MSSFLPLATYSHTLKSRSSLQGPLGSPVGLRTGWPDETRSMASSVKALPHDRAGPSVQENEEQHGAMIELQQL</sequence>
<organism evidence="2 3">
    <name type="scientific">Sphagnum jensenii</name>
    <dbReference type="NCBI Taxonomy" id="128206"/>
    <lineage>
        <taxon>Eukaryota</taxon>
        <taxon>Viridiplantae</taxon>
        <taxon>Streptophyta</taxon>
        <taxon>Embryophyta</taxon>
        <taxon>Bryophyta</taxon>
        <taxon>Sphagnophytina</taxon>
        <taxon>Sphagnopsida</taxon>
        <taxon>Sphagnales</taxon>
        <taxon>Sphagnaceae</taxon>
        <taxon>Sphagnum</taxon>
    </lineage>
</organism>
<name>A0ABP0VUK4_9BRYO</name>
<proteinExistence type="predicted"/>
<evidence type="ECO:0000256" key="1">
    <source>
        <dbReference type="SAM" id="MobiDB-lite"/>
    </source>
</evidence>